<dbReference type="GeneID" id="36520112"/>
<feature type="transmembrane region" description="Helical" evidence="1">
    <location>
        <begin position="44"/>
        <end position="68"/>
    </location>
</feature>
<proteinExistence type="predicted"/>
<dbReference type="AlphaFoldDB" id="A0A2I2F9J3"/>
<keyword evidence="1" id="KW-0812">Transmembrane</keyword>
<dbReference type="RefSeq" id="XP_024671287.1">
    <property type="nucleotide sequence ID" value="XM_024812952.1"/>
</dbReference>
<evidence type="ECO:0000313" key="2">
    <source>
        <dbReference type="EMBL" id="PLB37275.1"/>
    </source>
</evidence>
<evidence type="ECO:0000256" key="1">
    <source>
        <dbReference type="SAM" id="Phobius"/>
    </source>
</evidence>
<keyword evidence="3" id="KW-1185">Reference proteome</keyword>
<keyword evidence="1" id="KW-0472">Membrane</keyword>
<sequence length="71" mass="7776">MIQILGAVGHPLFVLKTAKARVHHAEDHPSIHPRSKPSRRPAWTPLAMLELIPIAASLLGELLVSFVVRPS</sequence>
<dbReference type="Proteomes" id="UP000234585">
    <property type="component" value="Unassembled WGS sequence"/>
</dbReference>
<keyword evidence="1" id="KW-1133">Transmembrane helix</keyword>
<accession>A0A2I2F9J3</accession>
<reference evidence="2 3" key="1">
    <citation type="submission" date="2017-12" db="EMBL/GenBank/DDBJ databases">
        <authorList>
            <consortium name="DOE Joint Genome Institute"/>
            <person name="Haridas S."/>
            <person name="Kjaerbolling I."/>
            <person name="Vesth T.C."/>
            <person name="Frisvad J.C."/>
            <person name="Nybo J.L."/>
            <person name="Theobald S."/>
            <person name="Kuo A."/>
            <person name="Bowyer P."/>
            <person name="Matsuda Y."/>
            <person name="Mondo S."/>
            <person name="Lyhne E.K."/>
            <person name="Kogle M.E."/>
            <person name="Clum A."/>
            <person name="Lipzen A."/>
            <person name="Salamov A."/>
            <person name="Ngan C.Y."/>
            <person name="Daum C."/>
            <person name="Chiniquy J."/>
            <person name="Barry K."/>
            <person name="LaButti K."/>
            <person name="Simmons B.A."/>
            <person name="Magnuson J.K."/>
            <person name="Mortensen U.H."/>
            <person name="Larsen T.O."/>
            <person name="Grigoriev I.V."/>
            <person name="Baker S.E."/>
            <person name="Andersen M.R."/>
            <person name="Nordberg H.P."/>
            <person name="Cantor M.N."/>
            <person name="Hua S.X."/>
        </authorList>
    </citation>
    <scope>NUCLEOTIDE SEQUENCE [LARGE SCALE GENOMIC DNA]</scope>
    <source>
        <strain evidence="2 3">CBS 102.13</strain>
    </source>
</reference>
<protein>
    <submittedName>
        <fullName evidence="2">Uncharacterized protein</fullName>
    </submittedName>
</protein>
<name>A0A2I2F9J3_ASPCN</name>
<organism evidence="2 3">
    <name type="scientific">Aspergillus candidus</name>
    <dbReference type="NCBI Taxonomy" id="41067"/>
    <lineage>
        <taxon>Eukaryota</taxon>
        <taxon>Fungi</taxon>
        <taxon>Dikarya</taxon>
        <taxon>Ascomycota</taxon>
        <taxon>Pezizomycotina</taxon>
        <taxon>Eurotiomycetes</taxon>
        <taxon>Eurotiomycetidae</taxon>
        <taxon>Eurotiales</taxon>
        <taxon>Aspergillaceae</taxon>
        <taxon>Aspergillus</taxon>
        <taxon>Aspergillus subgen. Circumdati</taxon>
    </lineage>
</organism>
<dbReference type="EMBL" id="KZ559144">
    <property type="protein sequence ID" value="PLB37275.1"/>
    <property type="molecule type" value="Genomic_DNA"/>
</dbReference>
<gene>
    <name evidence="2" type="ORF">BDW47DRAFT_107226</name>
</gene>
<evidence type="ECO:0000313" key="3">
    <source>
        <dbReference type="Proteomes" id="UP000234585"/>
    </source>
</evidence>